<dbReference type="InterPro" id="IPR050272">
    <property type="entry name" value="Isochorismatase-like_hydrls"/>
</dbReference>
<dbReference type="Gene3D" id="3.40.50.850">
    <property type="entry name" value="Isochorismatase-like"/>
    <property type="match status" value="1"/>
</dbReference>
<dbReference type="Proteomes" id="UP001595947">
    <property type="component" value="Unassembled WGS sequence"/>
</dbReference>
<feature type="domain" description="Isochorismatase-like" evidence="2">
    <location>
        <begin position="34"/>
        <end position="211"/>
    </location>
</feature>
<evidence type="ECO:0000313" key="3">
    <source>
        <dbReference type="EMBL" id="MFC5065132.1"/>
    </source>
</evidence>
<dbReference type="InterPro" id="IPR000868">
    <property type="entry name" value="Isochorismatase-like_dom"/>
</dbReference>
<dbReference type="PIRSF" id="PIRSF001111">
    <property type="entry name" value="Isochorismatase"/>
    <property type="match status" value="1"/>
</dbReference>
<evidence type="ECO:0000313" key="4">
    <source>
        <dbReference type="Proteomes" id="UP001595947"/>
    </source>
</evidence>
<accession>A0ABV9YTB9</accession>
<sequence>MTTSLPTIAPYAMPRAGDLPVERVHWTLDPDRAVLLVHDMQRYFLAPFARDSEPFSVLVPHVAALLAAARAAGVPVVYTAQPGEQPPEDRALLNDFWGAGPAAAYREDPAIVDILDELAPQPGDEVLTKWRYSAFARSPLAERLTGWGRDQLLVTGIYAHIGCMVTAVDAFMRDVQPFLVADALGDFSRDRHDQALEWTAQRCGTVSTAAEVLEALAVARSGVTAS</sequence>
<comment type="caution">
    <text evidence="3">The sequence shown here is derived from an EMBL/GenBank/DDBJ whole genome shotgun (WGS) entry which is preliminary data.</text>
</comment>
<dbReference type="RefSeq" id="WP_378038468.1">
    <property type="nucleotide sequence ID" value="NZ_JBHSIV010000031.1"/>
</dbReference>
<evidence type="ECO:0000259" key="2">
    <source>
        <dbReference type="Pfam" id="PF00857"/>
    </source>
</evidence>
<dbReference type="PANTHER" id="PTHR43540:SF3">
    <property type="entry name" value="ENTEROBACTIN SYNTHASE COMPONENT B"/>
    <property type="match status" value="1"/>
</dbReference>
<dbReference type="InterPro" id="IPR016291">
    <property type="entry name" value="Isochorismatase"/>
</dbReference>
<dbReference type="SUPFAM" id="SSF52499">
    <property type="entry name" value="Isochorismatase-like hydrolases"/>
    <property type="match status" value="1"/>
</dbReference>
<reference evidence="4" key="1">
    <citation type="journal article" date="2019" name="Int. J. Syst. Evol. Microbiol.">
        <title>The Global Catalogue of Microorganisms (GCM) 10K type strain sequencing project: providing services to taxonomists for standard genome sequencing and annotation.</title>
        <authorList>
            <consortium name="The Broad Institute Genomics Platform"/>
            <consortium name="The Broad Institute Genome Sequencing Center for Infectious Disease"/>
            <person name="Wu L."/>
            <person name="Ma J."/>
        </authorList>
    </citation>
    <scope>NUCLEOTIDE SEQUENCE [LARGE SCALE GENOMIC DNA]</scope>
    <source>
        <strain evidence="4">CGMCC 4.7093</strain>
    </source>
</reference>
<evidence type="ECO:0000256" key="1">
    <source>
        <dbReference type="ARBA" id="ARBA00022801"/>
    </source>
</evidence>
<organism evidence="3 4">
    <name type="scientific">Actinomycetospora atypica</name>
    <dbReference type="NCBI Taxonomy" id="1290095"/>
    <lineage>
        <taxon>Bacteria</taxon>
        <taxon>Bacillati</taxon>
        <taxon>Actinomycetota</taxon>
        <taxon>Actinomycetes</taxon>
        <taxon>Pseudonocardiales</taxon>
        <taxon>Pseudonocardiaceae</taxon>
        <taxon>Actinomycetospora</taxon>
    </lineage>
</organism>
<dbReference type="InterPro" id="IPR036380">
    <property type="entry name" value="Isochorismatase-like_sf"/>
</dbReference>
<dbReference type="EMBL" id="JBHSIV010000031">
    <property type="protein sequence ID" value="MFC5065132.1"/>
    <property type="molecule type" value="Genomic_DNA"/>
</dbReference>
<name>A0ABV9YTB9_9PSEU</name>
<keyword evidence="4" id="KW-1185">Reference proteome</keyword>
<dbReference type="Pfam" id="PF00857">
    <property type="entry name" value="Isochorismatase"/>
    <property type="match status" value="1"/>
</dbReference>
<gene>
    <name evidence="3" type="ORF">ACFPBZ_23150</name>
</gene>
<dbReference type="PRINTS" id="PR01398">
    <property type="entry name" value="ISCHRISMTASE"/>
</dbReference>
<protein>
    <submittedName>
        <fullName evidence="3">Isochorismatase family protein</fullName>
    </submittedName>
</protein>
<dbReference type="PANTHER" id="PTHR43540">
    <property type="entry name" value="PEROXYUREIDOACRYLATE/UREIDOACRYLATE AMIDOHYDROLASE-RELATED"/>
    <property type="match status" value="1"/>
</dbReference>
<proteinExistence type="predicted"/>
<keyword evidence="1" id="KW-0378">Hydrolase</keyword>